<comment type="caution">
    <text evidence="5">The sequence shown here is derived from an EMBL/GenBank/DDBJ whole genome shotgun (WGS) entry which is preliminary data.</text>
</comment>
<keyword evidence="6" id="KW-1185">Reference proteome</keyword>
<evidence type="ECO:0000256" key="1">
    <source>
        <dbReference type="ARBA" id="ARBA00004418"/>
    </source>
</evidence>
<dbReference type="PANTHER" id="PTHR43649">
    <property type="entry name" value="ARABINOSE-BINDING PROTEIN-RELATED"/>
    <property type="match status" value="1"/>
</dbReference>
<dbReference type="EMBL" id="PUEJ01000007">
    <property type="protein sequence ID" value="PRH85949.1"/>
    <property type="molecule type" value="Genomic_DNA"/>
</dbReference>
<evidence type="ECO:0000256" key="2">
    <source>
        <dbReference type="ARBA" id="ARBA00008520"/>
    </source>
</evidence>
<proteinExistence type="inferred from homology"/>
<dbReference type="SUPFAM" id="SSF53850">
    <property type="entry name" value="Periplasmic binding protein-like II"/>
    <property type="match status" value="1"/>
</dbReference>
<keyword evidence="3" id="KW-0574">Periplasm</keyword>
<dbReference type="Pfam" id="PF01547">
    <property type="entry name" value="SBP_bac_1"/>
    <property type="match status" value="1"/>
</dbReference>
<evidence type="ECO:0000313" key="6">
    <source>
        <dbReference type="Proteomes" id="UP000237682"/>
    </source>
</evidence>
<comment type="subcellular location">
    <subcellularLocation>
        <location evidence="1">Periplasm</location>
    </subcellularLocation>
</comment>
<accession>A0A2S9Q9C7</accession>
<feature type="chain" id="PRO_5015573315" evidence="4">
    <location>
        <begin position="24"/>
        <end position="439"/>
    </location>
</feature>
<dbReference type="AlphaFoldDB" id="A0A2S9Q9C7"/>
<keyword evidence="4" id="KW-0732">Signal</keyword>
<dbReference type="InterPro" id="IPR050490">
    <property type="entry name" value="Bact_solute-bd_prot1"/>
</dbReference>
<name>A0A2S9Q9C7_9HYPH</name>
<dbReference type="OrthoDB" id="9804061at2"/>
<sequence>MRFLKTLCLGAAAAFIAGLPAQAETKLTIATVNNNDMVVMQKLSKDFETKNPDIKLNWVVLEENTLRQRLTTDIATKGGQYDIMTIGLFEAPMWGERNWLTAFDNVPADYKLDDVLKSVRDGLSYNGKLYALPFYAESQMTFYRKDLFDKAGLTMPEQPTWKDIDGFAAKIHDPDHGVYGICLRGKPGWGENIGQITPVANSYGARWFDMEWKPQFDTPAWKEGLTVYVDLLKKYGPPGAASNGYNENLALFASGKCGMWVDATVSAGFLNDPKQSSVVGKLGYAHPPYGKFNKGNHYLWSWALAVPASSKAPDAAKKFIYWATSTDYIKLVADYSGIVTVPPGTRQSTYDNADYIKAAPFAKLTLDTIQTANMTDATQEKVPYRGISFVGIPEFQSIGTAVGQEFAAVIAGKKTVDQGLAAAQSLTQRAMRQAGYPKK</sequence>
<protein>
    <submittedName>
        <fullName evidence="5">Sugar ABC transporter substrate-binding protein</fullName>
    </submittedName>
</protein>
<reference evidence="5 6" key="1">
    <citation type="submission" date="2018-02" db="EMBL/GenBank/DDBJ databases">
        <title>Whole genome sequencing of endophytic bacterium.</title>
        <authorList>
            <person name="Eedara R."/>
            <person name="Podile A.R."/>
        </authorList>
    </citation>
    <scope>NUCLEOTIDE SEQUENCE [LARGE SCALE GENOMIC DNA]</scope>
    <source>
        <strain evidence="5 6">RP1T</strain>
    </source>
</reference>
<dbReference type="RefSeq" id="WP_105863943.1">
    <property type="nucleotide sequence ID" value="NZ_PUEJ01000007.1"/>
</dbReference>
<evidence type="ECO:0000313" key="5">
    <source>
        <dbReference type="EMBL" id="PRH85949.1"/>
    </source>
</evidence>
<organism evidence="5 6">
    <name type="scientific">Labrys okinawensis</name>
    <dbReference type="NCBI Taxonomy" id="346911"/>
    <lineage>
        <taxon>Bacteria</taxon>
        <taxon>Pseudomonadati</taxon>
        <taxon>Pseudomonadota</taxon>
        <taxon>Alphaproteobacteria</taxon>
        <taxon>Hyphomicrobiales</taxon>
        <taxon>Xanthobacteraceae</taxon>
        <taxon>Labrys</taxon>
    </lineage>
</organism>
<comment type="similarity">
    <text evidence="2">Belongs to the bacterial solute-binding protein 1 family.</text>
</comment>
<gene>
    <name evidence="5" type="ORF">C5L14_19690</name>
</gene>
<dbReference type="InterPro" id="IPR006059">
    <property type="entry name" value="SBP"/>
</dbReference>
<dbReference type="CDD" id="cd13585">
    <property type="entry name" value="PBP2_TMBP_like"/>
    <property type="match status" value="1"/>
</dbReference>
<feature type="signal peptide" evidence="4">
    <location>
        <begin position="1"/>
        <end position="23"/>
    </location>
</feature>
<dbReference type="Gene3D" id="3.40.190.10">
    <property type="entry name" value="Periplasmic binding protein-like II"/>
    <property type="match status" value="2"/>
</dbReference>
<evidence type="ECO:0000256" key="4">
    <source>
        <dbReference type="SAM" id="SignalP"/>
    </source>
</evidence>
<dbReference type="Proteomes" id="UP000237682">
    <property type="component" value="Unassembled WGS sequence"/>
</dbReference>
<dbReference type="GO" id="GO:0042597">
    <property type="term" value="C:periplasmic space"/>
    <property type="evidence" value="ECO:0007669"/>
    <property type="project" value="UniProtKB-SubCell"/>
</dbReference>
<evidence type="ECO:0000256" key="3">
    <source>
        <dbReference type="ARBA" id="ARBA00022764"/>
    </source>
</evidence>
<dbReference type="PANTHER" id="PTHR43649:SF12">
    <property type="entry name" value="DIACETYLCHITOBIOSE BINDING PROTEIN DASA"/>
    <property type="match status" value="1"/>
</dbReference>